<dbReference type="InterPro" id="IPR039424">
    <property type="entry name" value="SBP_5"/>
</dbReference>
<feature type="domain" description="Solute-binding protein family 5" evidence="6">
    <location>
        <begin position="81"/>
        <end position="438"/>
    </location>
</feature>
<keyword evidence="8" id="KW-1185">Reference proteome</keyword>
<dbReference type="PIRSF" id="PIRSF002741">
    <property type="entry name" value="MppA"/>
    <property type="match status" value="1"/>
</dbReference>
<dbReference type="PANTHER" id="PTHR30290">
    <property type="entry name" value="PERIPLASMIC BINDING COMPONENT OF ABC TRANSPORTER"/>
    <property type="match status" value="1"/>
</dbReference>
<evidence type="ECO:0000259" key="6">
    <source>
        <dbReference type="Pfam" id="PF00496"/>
    </source>
</evidence>
<dbReference type="Pfam" id="PF00496">
    <property type="entry name" value="SBP_bac_5"/>
    <property type="match status" value="1"/>
</dbReference>
<dbReference type="RefSeq" id="WP_152908934.1">
    <property type="nucleotide sequence ID" value="NZ_LGTE01000001.1"/>
</dbReference>
<organism evidence="7 8">
    <name type="scientific">Thermincola ferriacetica</name>
    <dbReference type="NCBI Taxonomy" id="281456"/>
    <lineage>
        <taxon>Bacteria</taxon>
        <taxon>Bacillati</taxon>
        <taxon>Bacillota</taxon>
        <taxon>Clostridia</taxon>
        <taxon>Eubacteriales</taxon>
        <taxon>Thermincolaceae</taxon>
        <taxon>Thermincola</taxon>
    </lineage>
</organism>
<dbReference type="InterPro" id="IPR000914">
    <property type="entry name" value="SBP_5_dom"/>
</dbReference>
<dbReference type="GO" id="GO:0042597">
    <property type="term" value="C:periplasmic space"/>
    <property type="evidence" value="ECO:0007669"/>
    <property type="project" value="UniProtKB-ARBA"/>
</dbReference>
<comment type="similarity">
    <text evidence="2">Belongs to the bacterial solute-binding protein 5 family.</text>
</comment>
<dbReference type="AlphaFoldDB" id="A0A0L6W6W0"/>
<dbReference type="PATRIC" id="fig|281456.6.peg.194"/>
<dbReference type="InterPro" id="IPR023765">
    <property type="entry name" value="SBP_5_CS"/>
</dbReference>
<dbReference type="PANTHER" id="PTHR30290:SF9">
    <property type="entry name" value="OLIGOPEPTIDE-BINDING PROTEIN APPA"/>
    <property type="match status" value="1"/>
</dbReference>
<proteinExistence type="inferred from homology"/>
<accession>A0A0L6W6W0</accession>
<comment type="caution">
    <text evidence="7">The sequence shown here is derived from an EMBL/GenBank/DDBJ whole genome shotgun (WGS) entry which is preliminary data.</text>
</comment>
<dbReference type="EMBL" id="LGTE01000001">
    <property type="protein sequence ID" value="KNZ71113.1"/>
    <property type="molecule type" value="Genomic_DNA"/>
</dbReference>
<reference evidence="8" key="1">
    <citation type="submission" date="2015-07" db="EMBL/GenBank/DDBJ databases">
        <title>Complete Genome of Thermincola ferriacetica strain Z-0001T.</title>
        <authorList>
            <person name="Lusk B."/>
            <person name="Badalamenti J.P."/>
            <person name="Parameswaran P."/>
            <person name="Bond D.R."/>
            <person name="Torres C.I."/>
        </authorList>
    </citation>
    <scope>NUCLEOTIDE SEQUENCE [LARGE SCALE GENOMIC DNA]</scope>
    <source>
        <strain evidence="8">Z-0001</strain>
    </source>
</reference>
<evidence type="ECO:0000256" key="5">
    <source>
        <dbReference type="SAM" id="SignalP"/>
    </source>
</evidence>
<name>A0A0L6W6W0_9FIRM</name>
<dbReference type="GO" id="GO:0015833">
    <property type="term" value="P:peptide transport"/>
    <property type="evidence" value="ECO:0007669"/>
    <property type="project" value="TreeGrafter"/>
</dbReference>
<evidence type="ECO:0000313" key="7">
    <source>
        <dbReference type="EMBL" id="KNZ71113.1"/>
    </source>
</evidence>
<dbReference type="PROSITE" id="PS01040">
    <property type="entry name" value="SBP_BACTERIAL_5"/>
    <property type="match status" value="1"/>
</dbReference>
<evidence type="ECO:0000313" key="8">
    <source>
        <dbReference type="Proteomes" id="UP000037175"/>
    </source>
</evidence>
<evidence type="ECO:0000256" key="2">
    <source>
        <dbReference type="ARBA" id="ARBA00005695"/>
    </source>
</evidence>
<dbReference type="Gene3D" id="3.40.190.10">
    <property type="entry name" value="Periplasmic binding protein-like II"/>
    <property type="match status" value="1"/>
</dbReference>
<dbReference type="SUPFAM" id="SSF53850">
    <property type="entry name" value="Periplasmic binding protein-like II"/>
    <property type="match status" value="1"/>
</dbReference>
<dbReference type="PROSITE" id="PS51257">
    <property type="entry name" value="PROKAR_LIPOPROTEIN"/>
    <property type="match status" value="1"/>
</dbReference>
<dbReference type="InterPro" id="IPR030678">
    <property type="entry name" value="Peptide/Ni-bd"/>
</dbReference>
<protein>
    <submittedName>
        <fullName evidence="7">Family 5 extracellular solute-binding protein</fullName>
    </submittedName>
</protein>
<dbReference type="CDD" id="cd08518">
    <property type="entry name" value="PBP2_NikA_DppA_OppA_like_19"/>
    <property type="match status" value="1"/>
</dbReference>
<keyword evidence="3" id="KW-0813">Transport</keyword>
<dbReference type="Gene3D" id="3.10.105.10">
    <property type="entry name" value="Dipeptide-binding Protein, Domain 3"/>
    <property type="match status" value="1"/>
</dbReference>
<dbReference type="FunFam" id="3.10.105.10:FF:000006">
    <property type="entry name" value="Peptide ABC transporter substrate-binding protein"/>
    <property type="match status" value="1"/>
</dbReference>
<feature type="chain" id="PRO_5005568880" evidence="5">
    <location>
        <begin position="23"/>
        <end position="528"/>
    </location>
</feature>
<dbReference type="FunFam" id="3.90.76.10:FF:000004">
    <property type="entry name" value="Peptide ABC transporter substrate-binding protein"/>
    <property type="match status" value="1"/>
</dbReference>
<dbReference type="Proteomes" id="UP000037175">
    <property type="component" value="Unassembled WGS sequence"/>
</dbReference>
<gene>
    <name evidence="7" type="ORF">Tfer_0189</name>
</gene>
<evidence type="ECO:0000256" key="4">
    <source>
        <dbReference type="ARBA" id="ARBA00022729"/>
    </source>
</evidence>
<keyword evidence="4 5" id="KW-0732">Signal</keyword>
<comment type="subcellular location">
    <subcellularLocation>
        <location evidence="1">Cell membrane</location>
        <topology evidence="1">Lipid-anchor</topology>
    </subcellularLocation>
</comment>
<evidence type="ECO:0000256" key="1">
    <source>
        <dbReference type="ARBA" id="ARBA00004193"/>
    </source>
</evidence>
<evidence type="ECO:0000256" key="3">
    <source>
        <dbReference type="ARBA" id="ARBA00022448"/>
    </source>
</evidence>
<feature type="signal peptide" evidence="5">
    <location>
        <begin position="1"/>
        <end position="22"/>
    </location>
</feature>
<dbReference type="GO" id="GO:1904680">
    <property type="term" value="F:peptide transmembrane transporter activity"/>
    <property type="evidence" value="ECO:0007669"/>
    <property type="project" value="TreeGrafter"/>
</dbReference>
<dbReference type="GO" id="GO:0043190">
    <property type="term" value="C:ATP-binding cassette (ABC) transporter complex"/>
    <property type="evidence" value="ECO:0007669"/>
    <property type="project" value="InterPro"/>
</dbReference>
<dbReference type="Gene3D" id="3.90.76.10">
    <property type="entry name" value="Dipeptide-binding Protein, Domain 1"/>
    <property type="match status" value="1"/>
</dbReference>
<sequence length="528" mass="59577" precursor="true">MKIRRVLAALMVLMLVMLTVAAAGCAGKSEKAVTGKQSENKEKVLVYGAEFEYDKVNPVLATTNVDNLIFTGLTKFNEKNEVIPDLAESWSISSDGLTYTFKLRKDVKWHDGQPFNAGDVKFTLDTILDPRTNTPVKSEFEQVKEVKVIDDYTVELKLAKPFPPLLDKLSIGIVPKHLLEGKDINSADFNNNPVGTGPFKFKEWQRGKAFTVVANDSFYNGRPKLDKVIFKFLPDPNVRALQLETGEIDLAYLEPDQLERMQKVDRIKVYQVPTADYRVMMYNMKSPLWQDVRVRKAVNYAIDRQAVLDGILKGKGQVAYGPLQLSWANNPNVTKYDYDLNKAKVLLAEAGWKPGPDGILVKNGKKFEFKITCPVTDPVRVSIANALVTELKKIGIAATPEPLDWSVIKIPECEAFILGWGSPFDPDDHTYKLFHSSQIANGGNNHMSYRNPKVDKLLEEARTTVDKNKRKELYGQFQQELANDPPYNFIVYLDALYGVNKNITGIKTRTLGHHGAGFLWNIEEWDKQ</sequence>